<comment type="caution">
    <text evidence="1">The sequence shown here is derived from an EMBL/GenBank/DDBJ whole genome shotgun (WGS) entry which is preliminary data.</text>
</comment>
<organism evidence="1">
    <name type="scientific">Salmonella enterica</name>
    <name type="common">Salmonella choleraesuis</name>
    <dbReference type="NCBI Taxonomy" id="28901"/>
    <lineage>
        <taxon>Bacteria</taxon>
        <taxon>Pseudomonadati</taxon>
        <taxon>Pseudomonadota</taxon>
        <taxon>Gammaproteobacteria</taxon>
        <taxon>Enterobacterales</taxon>
        <taxon>Enterobacteriaceae</taxon>
        <taxon>Salmonella</taxon>
    </lineage>
</organism>
<proteinExistence type="predicted"/>
<reference evidence="1" key="1">
    <citation type="submission" date="2018-06" db="EMBL/GenBank/DDBJ databases">
        <authorList>
            <consortium name="PulseNet: The National Subtyping Network for Foodborne Disease Surveillance"/>
            <person name="Tarr C.L."/>
            <person name="Trees E."/>
            <person name="Katz L.S."/>
            <person name="Carleton-Romer H.A."/>
            <person name="Stroika S."/>
            <person name="Kucerova Z."/>
            <person name="Roache K.F."/>
            <person name="Sabol A.L."/>
            <person name="Besser J."/>
            <person name="Gerner-Smidt P."/>
        </authorList>
    </citation>
    <scope>NUCLEOTIDE SEQUENCE</scope>
    <source>
        <strain evidence="1">PNUSAS042743</strain>
    </source>
</reference>
<sequence>MTSSDIIPPRSPSDLQSALGCRGCALTRRFGVSPQWWRCYKTYPVPSLASLKFSQYTLRYRYVTGSGLRPDTPKGRCVARNTLA</sequence>
<protein>
    <submittedName>
        <fullName evidence="1">Uncharacterized protein</fullName>
    </submittedName>
</protein>
<evidence type="ECO:0000313" key="1">
    <source>
        <dbReference type="EMBL" id="EBL9425735.1"/>
    </source>
</evidence>
<gene>
    <name evidence="1" type="ORF">DOG38_27300</name>
</gene>
<dbReference type="AlphaFoldDB" id="A0A5T5AEH9"/>
<accession>A0A5T5AEH9</accession>
<name>A0A5T5AEH9_SALER</name>
<dbReference type="EMBL" id="AAGARW010000042">
    <property type="protein sequence ID" value="EBL9425735.1"/>
    <property type="molecule type" value="Genomic_DNA"/>
</dbReference>